<dbReference type="PANTHER" id="PTHR12829">
    <property type="entry name" value="N6-ADENOSINE-METHYLTRANSFERASE"/>
    <property type="match status" value="1"/>
</dbReference>
<evidence type="ECO:0000313" key="3">
    <source>
        <dbReference type="Proteomes" id="UP000472372"/>
    </source>
</evidence>
<accession>A0A6S6VVR3</accession>
<sequence>MHMELNMVPVNPILYQNAEGDITLIDIPKSIAAAQGDRSDVLLSTAPLEAPIVPKEDYRPKTKKAKTKSLDADSTLAEQTELLRVSKQDGGLETTSPQTADPFNLDFQSLHIDDVRYKFLVEHALSQIRTKVSGSWCAQRKLMSQRPSHGEEEAMDVDQISEKELESRMREWASWSERKGNDTAFNLQQMMASLGATSEAAGPAVGAHKWVVSYQPARESASGTQAAETASGEAQTEPWTCTFHNPNRQSLELTITEPTPQSTLPGQEYRFTVPPRSTLFLSDSTASDAFRTSFRELTDEFILPRHFDLVLLDPPWPNRSAKRKGAYEQVGGMPYLKKLLLSMDIDSYLEHNALVGVWITNKEALRAHVLGPGGLFEMWNVGLVEEWVWIKTTTKGEPMFDIDSAMRKPYEILLLGRAAPNSWTTMAHAPNIKRRVIAAVPDIHSRKPCLKTLLEPYLLDPTDYSALEIFSRYLVSGWTSWGNEVLKYNWHGYWASA</sequence>
<dbReference type="GO" id="GO:0008168">
    <property type="term" value="F:methyltransferase activity"/>
    <property type="evidence" value="ECO:0007669"/>
    <property type="project" value="TreeGrafter"/>
</dbReference>
<dbReference type="Proteomes" id="UP000472372">
    <property type="component" value="Chromosome 2"/>
</dbReference>
<organism evidence="2 3">
    <name type="scientific">Pyrenophora teres f. teres</name>
    <dbReference type="NCBI Taxonomy" id="97479"/>
    <lineage>
        <taxon>Eukaryota</taxon>
        <taxon>Fungi</taxon>
        <taxon>Dikarya</taxon>
        <taxon>Ascomycota</taxon>
        <taxon>Pezizomycotina</taxon>
        <taxon>Dothideomycetes</taxon>
        <taxon>Pleosporomycetidae</taxon>
        <taxon>Pleosporales</taxon>
        <taxon>Pleosporineae</taxon>
        <taxon>Pleosporaceae</taxon>
        <taxon>Pyrenophora</taxon>
    </lineage>
</organism>
<dbReference type="GO" id="GO:0005634">
    <property type="term" value="C:nucleus"/>
    <property type="evidence" value="ECO:0007669"/>
    <property type="project" value="TreeGrafter"/>
</dbReference>
<evidence type="ECO:0000313" key="2">
    <source>
        <dbReference type="EMBL" id="CAE7012499.1"/>
    </source>
</evidence>
<dbReference type="InterPro" id="IPR007757">
    <property type="entry name" value="MT-A70-like"/>
</dbReference>
<dbReference type="PANTHER" id="PTHR12829:SF4">
    <property type="entry name" value="N(6)-ADENINE-SPECIFIC METHYLTRANSFERASE METTL4"/>
    <property type="match status" value="1"/>
</dbReference>
<dbReference type="EMBL" id="HG992978">
    <property type="protein sequence ID" value="CAE7012499.1"/>
    <property type="molecule type" value="Genomic_DNA"/>
</dbReference>
<name>A0A6S6VVR3_9PLEO</name>
<reference evidence="2" key="1">
    <citation type="submission" date="2021-02" db="EMBL/GenBank/DDBJ databases">
        <authorList>
            <person name="Syme A R."/>
            <person name="Syme A R."/>
            <person name="Moolhuijzen P."/>
        </authorList>
    </citation>
    <scope>NUCLEOTIDE SEQUENCE</scope>
    <source>
        <strain evidence="2">W1-1</strain>
    </source>
</reference>
<protein>
    <submittedName>
        <fullName evidence="2">MT-A70 family protein</fullName>
    </submittedName>
</protein>
<dbReference type="Pfam" id="PF05063">
    <property type="entry name" value="MT-A70"/>
    <property type="match status" value="1"/>
</dbReference>
<proteinExistence type="inferred from homology"/>
<gene>
    <name evidence="2" type="ORF">PTTW11_02365</name>
</gene>
<comment type="similarity">
    <text evidence="1">Belongs to the MT-A70-like family.</text>
</comment>
<dbReference type="AlphaFoldDB" id="A0A6S6VVR3"/>
<evidence type="ECO:0000256" key="1">
    <source>
        <dbReference type="PROSITE-ProRule" id="PRU00489"/>
    </source>
</evidence>
<dbReference type="PROSITE" id="PS51143">
    <property type="entry name" value="MT_A70"/>
    <property type="match status" value="1"/>
</dbReference>